<keyword evidence="1" id="KW-0812">Transmembrane</keyword>
<name>A0A1M6R7N6_9BACT</name>
<dbReference type="EMBL" id="FQYR01000007">
    <property type="protein sequence ID" value="SHK28479.1"/>
    <property type="molecule type" value="Genomic_DNA"/>
</dbReference>
<keyword evidence="1" id="KW-0472">Membrane</keyword>
<feature type="transmembrane region" description="Helical" evidence="1">
    <location>
        <begin position="34"/>
        <end position="54"/>
    </location>
</feature>
<dbReference type="STRING" id="1123071.SAMN02745181_3568"/>
<accession>A0A1M6R7N6</accession>
<proteinExistence type="predicted"/>
<evidence type="ECO:0000256" key="1">
    <source>
        <dbReference type="SAM" id="Phobius"/>
    </source>
</evidence>
<organism evidence="2 3">
    <name type="scientific">Rubritalea squalenifaciens DSM 18772</name>
    <dbReference type="NCBI Taxonomy" id="1123071"/>
    <lineage>
        <taxon>Bacteria</taxon>
        <taxon>Pseudomonadati</taxon>
        <taxon>Verrucomicrobiota</taxon>
        <taxon>Verrucomicrobiia</taxon>
        <taxon>Verrucomicrobiales</taxon>
        <taxon>Rubritaleaceae</taxon>
        <taxon>Rubritalea</taxon>
    </lineage>
</organism>
<keyword evidence="3" id="KW-1185">Reference proteome</keyword>
<sequence>MFLSRRKKLTRDREAGMVFRWRGGLAGNRGGMTLAIFLTGGIFTLAFIGLNINVRKSKPLQRRVAKIMLVPENDERLSLWVDQKSPFPARWDPADDQEHLQRVEDELTLALATSSIRETEWREMPASQQRLTSPSIFKVAEQVLPELSKGERELVPEAPIKLQLDTEMLGDLSKRRPPQIEVFEQDIPAEEFGKQFRWFISLDRAGNVVYLAPVEPGNGEFSKLLENWLRGLKFKAADIEMQAGEMVVRVGRKRNGND</sequence>
<dbReference type="AlphaFoldDB" id="A0A1M6R7N6"/>
<evidence type="ECO:0000313" key="3">
    <source>
        <dbReference type="Proteomes" id="UP000184510"/>
    </source>
</evidence>
<dbReference type="RefSeq" id="WP_143185117.1">
    <property type="nucleotide sequence ID" value="NZ_FQYR01000007.1"/>
</dbReference>
<dbReference type="Proteomes" id="UP000184510">
    <property type="component" value="Unassembled WGS sequence"/>
</dbReference>
<evidence type="ECO:0000313" key="2">
    <source>
        <dbReference type="EMBL" id="SHK28479.1"/>
    </source>
</evidence>
<gene>
    <name evidence="2" type="ORF">SAMN02745181_3568</name>
</gene>
<protein>
    <submittedName>
        <fullName evidence="2">Uncharacterized protein</fullName>
    </submittedName>
</protein>
<dbReference type="OrthoDB" id="196606at2"/>
<reference evidence="2 3" key="1">
    <citation type="submission" date="2016-11" db="EMBL/GenBank/DDBJ databases">
        <authorList>
            <person name="Jaros S."/>
            <person name="Januszkiewicz K."/>
            <person name="Wedrychowicz H."/>
        </authorList>
    </citation>
    <scope>NUCLEOTIDE SEQUENCE [LARGE SCALE GENOMIC DNA]</scope>
    <source>
        <strain evidence="2 3">DSM 18772</strain>
    </source>
</reference>
<dbReference type="InParanoid" id="A0A1M6R7N6"/>
<keyword evidence="1" id="KW-1133">Transmembrane helix</keyword>